<accession>A0AAW0BF57</accession>
<dbReference type="Proteomes" id="UP001383192">
    <property type="component" value="Unassembled WGS sequence"/>
</dbReference>
<feature type="region of interest" description="Disordered" evidence="1">
    <location>
        <begin position="50"/>
        <end position="284"/>
    </location>
</feature>
<sequence length="284" mass="29284">MDSLKTLWNNARSLVGISGSIGNRDGHIGDNALGGGTNQDDFGDLEILQHPGKRSSLPHTANDNVQEDHAGSGSITGPSNISHNTGTTSLQDQGTSSQAGGDGGNGASTSHADDVQESGGIQVHESWGNATTNIAGSILNQGVPESQAVDESPASPSDNDEPAASRAIVAGGTSSYHPEDSADDSPAPLSTTGGDKPDISVPPDTDLDHPTQAGKPSTTGNSASPSEQQGERTRDDHEEQTMVGIRGAADPSSSRDQGQRTLRRGEGRGSNKINDPNHLRMFRL</sequence>
<proteinExistence type="predicted"/>
<feature type="compositionally biased region" description="Polar residues" evidence="1">
    <location>
        <begin position="128"/>
        <end position="144"/>
    </location>
</feature>
<reference evidence="2 3" key="1">
    <citation type="submission" date="2024-01" db="EMBL/GenBank/DDBJ databases">
        <title>A draft genome for a cacao thread blight-causing isolate of Paramarasmius palmivorus.</title>
        <authorList>
            <person name="Baruah I.K."/>
            <person name="Bukari Y."/>
            <person name="Amoako-Attah I."/>
            <person name="Meinhardt L.W."/>
            <person name="Bailey B.A."/>
            <person name="Cohen S.P."/>
        </authorList>
    </citation>
    <scope>NUCLEOTIDE SEQUENCE [LARGE SCALE GENOMIC DNA]</scope>
    <source>
        <strain evidence="2 3">GH-12</strain>
    </source>
</reference>
<name>A0AAW0BF57_9AGAR</name>
<dbReference type="EMBL" id="JAYKXP010000128">
    <property type="protein sequence ID" value="KAK7024278.1"/>
    <property type="molecule type" value="Genomic_DNA"/>
</dbReference>
<feature type="compositionally biased region" description="Polar residues" evidence="1">
    <location>
        <begin position="251"/>
        <end position="260"/>
    </location>
</feature>
<gene>
    <name evidence="2" type="ORF">VNI00_016444</name>
</gene>
<keyword evidence="3" id="KW-1185">Reference proteome</keyword>
<feature type="compositionally biased region" description="Basic and acidic residues" evidence="1">
    <location>
        <begin position="229"/>
        <end position="240"/>
    </location>
</feature>
<organism evidence="2 3">
    <name type="scientific">Paramarasmius palmivorus</name>
    <dbReference type="NCBI Taxonomy" id="297713"/>
    <lineage>
        <taxon>Eukaryota</taxon>
        <taxon>Fungi</taxon>
        <taxon>Dikarya</taxon>
        <taxon>Basidiomycota</taxon>
        <taxon>Agaricomycotina</taxon>
        <taxon>Agaricomycetes</taxon>
        <taxon>Agaricomycetidae</taxon>
        <taxon>Agaricales</taxon>
        <taxon>Marasmiineae</taxon>
        <taxon>Marasmiaceae</taxon>
        <taxon>Paramarasmius</taxon>
    </lineage>
</organism>
<evidence type="ECO:0000256" key="1">
    <source>
        <dbReference type="SAM" id="MobiDB-lite"/>
    </source>
</evidence>
<feature type="compositionally biased region" description="Polar residues" evidence="1">
    <location>
        <begin position="214"/>
        <end position="228"/>
    </location>
</feature>
<comment type="caution">
    <text evidence="2">The sequence shown here is derived from an EMBL/GenBank/DDBJ whole genome shotgun (WGS) entry which is preliminary data.</text>
</comment>
<feature type="compositionally biased region" description="Polar residues" evidence="1">
    <location>
        <begin position="73"/>
        <end position="99"/>
    </location>
</feature>
<dbReference type="AlphaFoldDB" id="A0AAW0BF57"/>
<evidence type="ECO:0000313" key="3">
    <source>
        <dbReference type="Proteomes" id="UP001383192"/>
    </source>
</evidence>
<protein>
    <submittedName>
        <fullName evidence="2">Uncharacterized protein</fullName>
    </submittedName>
</protein>
<evidence type="ECO:0000313" key="2">
    <source>
        <dbReference type="EMBL" id="KAK7024278.1"/>
    </source>
</evidence>